<dbReference type="SUPFAM" id="SSF51316">
    <property type="entry name" value="Mss4-like"/>
    <property type="match status" value="1"/>
</dbReference>
<dbReference type="PANTHER" id="PTHR28620">
    <property type="entry name" value="CENTROMERE PROTEIN V"/>
    <property type="match status" value="1"/>
</dbReference>
<dbReference type="Gene3D" id="2.170.150.70">
    <property type="match status" value="1"/>
</dbReference>
<evidence type="ECO:0000256" key="1">
    <source>
        <dbReference type="ARBA" id="ARBA00005495"/>
    </source>
</evidence>
<dbReference type="InterPro" id="IPR052355">
    <property type="entry name" value="CENP-V-like"/>
</dbReference>
<gene>
    <name evidence="5" type="ORF">DI536_09815</name>
</gene>
<protein>
    <submittedName>
        <fullName evidence="5">Aldehyde-activating protein</fullName>
    </submittedName>
</protein>
<accession>A0A2W5THH6</accession>
<reference evidence="5 6" key="1">
    <citation type="submission" date="2017-08" db="EMBL/GenBank/DDBJ databases">
        <title>Infants hospitalized years apart are colonized by the same room-sourced microbial strains.</title>
        <authorList>
            <person name="Brooks B."/>
            <person name="Olm M.R."/>
            <person name="Firek B.A."/>
            <person name="Baker R."/>
            <person name="Thomas B.C."/>
            <person name="Morowitz M.J."/>
            <person name="Banfield J.F."/>
        </authorList>
    </citation>
    <scope>NUCLEOTIDE SEQUENCE [LARGE SCALE GENOMIC DNA]</scope>
    <source>
        <strain evidence="5">S2_003_000_R2_14</strain>
    </source>
</reference>
<evidence type="ECO:0000256" key="3">
    <source>
        <dbReference type="ARBA" id="ARBA00022833"/>
    </source>
</evidence>
<keyword evidence="2" id="KW-0479">Metal-binding</keyword>
<comment type="similarity">
    <text evidence="1">Belongs to the Gfa family.</text>
</comment>
<comment type="caution">
    <text evidence="5">The sequence shown here is derived from an EMBL/GenBank/DDBJ whole genome shotgun (WGS) entry which is preliminary data.</text>
</comment>
<dbReference type="PANTHER" id="PTHR28620:SF1">
    <property type="entry name" value="CENP-V_GFA DOMAIN-CONTAINING PROTEIN"/>
    <property type="match status" value="1"/>
</dbReference>
<proteinExistence type="inferred from homology"/>
<evidence type="ECO:0000313" key="5">
    <source>
        <dbReference type="EMBL" id="PZR15059.1"/>
    </source>
</evidence>
<dbReference type="InterPro" id="IPR011057">
    <property type="entry name" value="Mss4-like_sf"/>
</dbReference>
<feature type="domain" description="CENP-V/GFA" evidence="4">
    <location>
        <begin position="6"/>
        <end position="124"/>
    </location>
</feature>
<sequence length="135" mass="14749">MTEKTYRGSCHCKAITYEVKLDLAKGTGKCNCTFCSKSRNWGAFVKPADFTLLSGKDQLASYAGRNPTGHQYFCKTCGVRTHGDGVVEEIGGAYVSVQVATLDDVDAKNLLEGQVRFANGRDNDWMNTPAFTAHL</sequence>
<dbReference type="Proteomes" id="UP000249061">
    <property type="component" value="Unassembled WGS sequence"/>
</dbReference>
<dbReference type="InterPro" id="IPR006913">
    <property type="entry name" value="CENP-V/GFA"/>
</dbReference>
<dbReference type="EMBL" id="QFQP01000006">
    <property type="protein sequence ID" value="PZR15059.1"/>
    <property type="molecule type" value="Genomic_DNA"/>
</dbReference>
<dbReference type="PROSITE" id="PS51891">
    <property type="entry name" value="CENP_V_GFA"/>
    <property type="match status" value="1"/>
</dbReference>
<evidence type="ECO:0000256" key="2">
    <source>
        <dbReference type="ARBA" id="ARBA00022723"/>
    </source>
</evidence>
<dbReference type="AlphaFoldDB" id="A0A2W5THH6"/>
<dbReference type="GO" id="GO:0046872">
    <property type="term" value="F:metal ion binding"/>
    <property type="evidence" value="ECO:0007669"/>
    <property type="project" value="UniProtKB-KW"/>
</dbReference>
<dbReference type="Pfam" id="PF04828">
    <property type="entry name" value="GFA"/>
    <property type="match status" value="1"/>
</dbReference>
<evidence type="ECO:0000313" key="6">
    <source>
        <dbReference type="Proteomes" id="UP000249061"/>
    </source>
</evidence>
<dbReference type="GO" id="GO:0016846">
    <property type="term" value="F:carbon-sulfur lyase activity"/>
    <property type="evidence" value="ECO:0007669"/>
    <property type="project" value="InterPro"/>
</dbReference>
<organism evidence="5 6">
    <name type="scientific">Archangium gephyra</name>
    <dbReference type="NCBI Taxonomy" id="48"/>
    <lineage>
        <taxon>Bacteria</taxon>
        <taxon>Pseudomonadati</taxon>
        <taxon>Myxococcota</taxon>
        <taxon>Myxococcia</taxon>
        <taxon>Myxococcales</taxon>
        <taxon>Cystobacterineae</taxon>
        <taxon>Archangiaceae</taxon>
        <taxon>Archangium</taxon>
    </lineage>
</organism>
<keyword evidence="3" id="KW-0862">Zinc</keyword>
<evidence type="ECO:0000259" key="4">
    <source>
        <dbReference type="PROSITE" id="PS51891"/>
    </source>
</evidence>
<name>A0A2W5THH6_9BACT</name>